<proteinExistence type="inferred from homology"/>
<evidence type="ECO:0000256" key="3">
    <source>
        <dbReference type="ARBA" id="ARBA00022448"/>
    </source>
</evidence>
<sequence>MAAADGPPQPGPGSFLLPPTFTIGGWEVNKPELFLVLSLVIVFAFAYATSRKAQVVPGRLQFAGELVYGFIRNSIARDNIGSADYMKYVPYLFTVFLFVLVNNFYGVIPVIQFPSMSKFGFPVALALVTWLIYNVAGIGRHGFFGYLKHQTVPAGAKGPILIALVPLEFLSNIIVRPFTLALRLFATMFAGHLLILLFSLGAAYLVTGYANAAIGIPAGVLSFVLGIGVSFLDMLIMFLQAYVFTLLTAMYIGSAIADEH</sequence>
<dbReference type="InterPro" id="IPR000568">
    <property type="entry name" value="ATP_synth_F0_asu"/>
</dbReference>
<evidence type="ECO:0000256" key="6">
    <source>
        <dbReference type="ARBA" id="ARBA00022781"/>
    </source>
</evidence>
<evidence type="ECO:0000256" key="5">
    <source>
        <dbReference type="ARBA" id="ARBA00022692"/>
    </source>
</evidence>
<dbReference type="GO" id="GO:0005886">
    <property type="term" value="C:plasma membrane"/>
    <property type="evidence" value="ECO:0007669"/>
    <property type="project" value="UniProtKB-SubCell"/>
</dbReference>
<dbReference type="NCBIfam" id="TIGR01131">
    <property type="entry name" value="ATP_synt_6_or_A"/>
    <property type="match status" value="1"/>
</dbReference>
<keyword evidence="8 11" id="KW-0406">Ion transport</keyword>
<feature type="transmembrane region" description="Helical" evidence="11">
    <location>
        <begin position="182"/>
        <end position="206"/>
    </location>
</feature>
<feature type="transmembrane region" description="Helical" evidence="11">
    <location>
        <begin position="212"/>
        <end position="232"/>
    </location>
</feature>
<dbReference type="InterPro" id="IPR045083">
    <property type="entry name" value="ATP_synth_F0_asu_bact/mt"/>
</dbReference>
<feature type="transmembrane region" description="Helical" evidence="11">
    <location>
        <begin position="88"/>
        <end position="107"/>
    </location>
</feature>
<dbReference type="SUPFAM" id="SSF81336">
    <property type="entry name" value="F1F0 ATP synthase subunit A"/>
    <property type="match status" value="1"/>
</dbReference>
<evidence type="ECO:0000256" key="9">
    <source>
        <dbReference type="ARBA" id="ARBA00023136"/>
    </source>
</evidence>
<comment type="function">
    <text evidence="11 12">Key component of the proton channel; it plays a direct role in the translocation of protons across the membrane.</text>
</comment>
<name>A0A0U4CUC6_9ACTN</name>
<dbReference type="KEGG" id="aer:AERYTH_06690"/>
<organism evidence="13 14">
    <name type="scientific">Aeromicrobium erythreum</name>
    <dbReference type="NCBI Taxonomy" id="2041"/>
    <lineage>
        <taxon>Bacteria</taxon>
        <taxon>Bacillati</taxon>
        <taxon>Actinomycetota</taxon>
        <taxon>Actinomycetes</taxon>
        <taxon>Propionibacteriales</taxon>
        <taxon>Nocardioidaceae</taxon>
        <taxon>Aeromicrobium</taxon>
    </lineage>
</organism>
<evidence type="ECO:0000313" key="14">
    <source>
        <dbReference type="Proteomes" id="UP000067689"/>
    </source>
</evidence>
<dbReference type="HAMAP" id="MF_01393">
    <property type="entry name" value="ATP_synth_a_bact"/>
    <property type="match status" value="1"/>
</dbReference>
<dbReference type="GO" id="GO:0046933">
    <property type="term" value="F:proton-transporting ATP synthase activity, rotational mechanism"/>
    <property type="evidence" value="ECO:0007669"/>
    <property type="project" value="UniProtKB-UniRule"/>
</dbReference>
<keyword evidence="14" id="KW-1185">Reference proteome</keyword>
<keyword evidence="10 11" id="KW-0066">ATP synthesis</keyword>
<keyword evidence="4 11" id="KW-0138">CF(0)</keyword>
<dbReference type="Pfam" id="PF00119">
    <property type="entry name" value="ATP-synt_A"/>
    <property type="match status" value="1"/>
</dbReference>
<keyword evidence="5 11" id="KW-0812">Transmembrane</keyword>
<dbReference type="PANTHER" id="PTHR11410:SF0">
    <property type="entry name" value="ATP SYNTHASE SUBUNIT A"/>
    <property type="match status" value="1"/>
</dbReference>
<comment type="subcellular location">
    <subcellularLocation>
        <location evidence="11 12">Cell membrane</location>
        <topology evidence="11 12">Multi-pass membrane protein</topology>
    </subcellularLocation>
    <subcellularLocation>
        <location evidence="1">Membrane</location>
        <topology evidence="1">Multi-pass membrane protein</topology>
    </subcellularLocation>
</comment>
<evidence type="ECO:0000256" key="4">
    <source>
        <dbReference type="ARBA" id="ARBA00022547"/>
    </source>
</evidence>
<protein>
    <recommendedName>
        <fullName evidence="11 12">ATP synthase subunit a</fullName>
    </recommendedName>
    <alternativeName>
        <fullName evidence="11">ATP synthase F0 sector subunit a</fullName>
    </alternativeName>
    <alternativeName>
        <fullName evidence="11">F-ATPase subunit 6</fullName>
    </alternativeName>
</protein>
<dbReference type="PRINTS" id="PR00123">
    <property type="entry name" value="ATPASEA"/>
</dbReference>
<feature type="transmembrane region" description="Helical" evidence="11">
    <location>
        <begin position="33"/>
        <end position="50"/>
    </location>
</feature>
<dbReference type="CDD" id="cd00310">
    <property type="entry name" value="ATP-synt_Fo_a_6"/>
    <property type="match status" value="1"/>
</dbReference>
<accession>A0A0U4CUC6</accession>
<dbReference type="EMBL" id="CP011502">
    <property type="protein sequence ID" value="ALX04397.1"/>
    <property type="molecule type" value="Genomic_DNA"/>
</dbReference>
<evidence type="ECO:0000256" key="7">
    <source>
        <dbReference type="ARBA" id="ARBA00022989"/>
    </source>
</evidence>
<dbReference type="PATRIC" id="fig|2041.4.peg.1401"/>
<feature type="transmembrane region" description="Helical" evidence="11">
    <location>
        <begin position="239"/>
        <end position="257"/>
    </location>
</feature>
<dbReference type="OrthoDB" id="9809130at2"/>
<evidence type="ECO:0000256" key="12">
    <source>
        <dbReference type="RuleBase" id="RU000483"/>
    </source>
</evidence>
<evidence type="ECO:0000256" key="1">
    <source>
        <dbReference type="ARBA" id="ARBA00004141"/>
    </source>
</evidence>
<reference evidence="13 14" key="1">
    <citation type="journal article" date="1991" name="Int. J. Syst. Bacteriol.">
        <title>Description of the erythromycin-producing bacterium Arthrobacter sp. strain NRRL B-3381 as Aeromicrobium erythreum gen. nov., sp. nov.</title>
        <authorList>
            <person name="Miller E.S."/>
            <person name="Woese C.R."/>
            <person name="Brenner S."/>
        </authorList>
    </citation>
    <scope>NUCLEOTIDE SEQUENCE [LARGE SCALE GENOMIC DNA]</scope>
    <source>
        <strain evidence="13 14">AR18</strain>
    </source>
</reference>
<evidence type="ECO:0000313" key="13">
    <source>
        <dbReference type="EMBL" id="ALX04397.1"/>
    </source>
</evidence>
<evidence type="ECO:0000256" key="10">
    <source>
        <dbReference type="ARBA" id="ARBA00023310"/>
    </source>
</evidence>
<comment type="similarity">
    <text evidence="2 11 12">Belongs to the ATPase A chain family.</text>
</comment>
<evidence type="ECO:0000256" key="8">
    <source>
        <dbReference type="ARBA" id="ARBA00023065"/>
    </source>
</evidence>
<gene>
    <name evidence="11" type="primary">atpB</name>
    <name evidence="13" type="ORF">AERYTH_06690</name>
</gene>
<keyword evidence="11" id="KW-1003">Cell membrane</keyword>
<keyword evidence="6 11" id="KW-0375">Hydrogen ion transport</keyword>
<dbReference type="STRING" id="2041.AERYTH_06690"/>
<dbReference type="InterPro" id="IPR035908">
    <property type="entry name" value="F0_ATP_A_sf"/>
</dbReference>
<keyword evidence="3 11" id="KW-0813">Transport</keyword>
<keyword evidence="7 11" id="KW-1133">Transmembrane helix</keyword>
<dbReference type="PANTHER" id="PTHR11410">
    <property type="entry name" value="ATP SYNTHASE SUBUNIT A"/>
    <property type="match status" value="1"/>
</dbReference>
<evidence type="ECO:0000256" key="2">
    <source>
        <dbReference type="ARBA" id="ARBA00006810"/>
    </source>
</evidence>
<keyword evidence="9 11" id="KW-0472">Membrane</keyword>
<dbReference type="AlphaFoldDB" id="A0A0U4CUC6"/>
<dbReference type="GO" id="GO:0045259">
    <property type="term" value="C:proton-transporting ATP synthase complex"/>
    <property type="evidence" value="ECO:0007669"/>
    <property type="project" value="UniProtKB-KW"/>
</dbReference>
<evidence type="ECO:0000256" key="11">
    <source>
        <dbReference type="HAMAP-Rule" id="MF_01393"/>
    </source>
</evidence>
<dbReference type="Gene3D" id="1.20.120.220">
    <property type="entry name" value="ATP synthase, F0 complex, subunit A"/>
    <property type="match status" value="1"/>
</dbReference>
<feature type="transmembrane region" description="Helical" evidence="11">
    <location>
        <begin position="158"/>
        <end position="175"/>
    </location>
</feature>
<feature type="transmembrane region" description="Helical" evidence="11">
    <location>
        <begin position="119"/>
        <end position="138"/>
    </location>
</feature>
<dbReference type="Proteomes" id="UP000067689">
    <property type="component" value="Chromosome"/>
</dbReference>